<feature type="transmembrane region" description="Helical" evidence="1">
    <location>
        <begin position="357"/>
        <end position="380"/>
    </location>
</feature>
<dbReference type="Proteomes" id="UP000176198">
    <property type="component" value="Unassembled WGS sequence"/>
</dbReference>
<dbReference type="Pfam" id="PF09586">
    <property type="entry name" value="YfhO"/>
    <property type="match status" value="2"/>
</dbReference>
<organism evidence="2 3">
    <name type="scientific">Candidatus Woesebacteria bacterium GWA1_41_8</name>
    <dbReference type="NCBI Taxonomy" id="1802471"/>
    <lineage>
        <taxon>Bacteria</taxon>
        <taxon>Candidatus Woeseibacteriota</taxon>
    </lineage>
</organism>
<keyword evidence="1" id="KW-0812">Transmembrane</keyword>
<feature type="transmembrane region" description="Helical" evidence="1">
    <location>
        <begin position="255"/>
        <end position="277"/>
    </location>
</feature>
<name>A0A1F7WLY0_9BACT</name>
<dbReference type="PANTHER" id="PTHR38454:SF1">
    <property type="entry name" value="INTEGRAL MEMBRANE PROTEIN"/>
    <property type="match status" value="1"/>
</dbReference>
<feature type="transmembrane region" description="Helical" evidence="1">
    <location>
        <begin position="392"/>
        <end position="411"/>
    </location>
</feature>
<feature type="transmembrane region" description="Helical" evidence="1">
    <location>
        <begin position="232"/>
        <end position="248"/>
    </location>
</feature>
<proteinExistence type="predicted"/>
<dbReference type="PANTHER" id="PTHR38454">
    <property type="entry name" value="INTEGRAL MEMBRANE PROTEIN-RELATED"/>
    <property type="match status" value="1"/>
</dbReference>
<feature type="transmembrane region" description="Helical" evidence="1">
    <location>
        <begin position="496"/>
        <end position="515"/>
    </location>
</feature>
<gene>
    <name evidence="2" type="ORF">A2115_03445</name>
</gene>
<feature type="transmembrane region" description="Helical" evidence="1">
    <location>
        <begin position="137"/>
        <end position="156"/>
    </location>
</feature>
<protein>
    <recommendedName>
        <fullName evidence="4">Membrane protein 6-pyruvoyl-tetrahydropterin synthase-related domain-containing protein</fullName>
    </recommendedName>
</protein>
<keyword evidence="1" id="KW-0472">Membrane</keyword>
<sequence>MLVDLVMTLSKKAFWKFFKFTLPFLILAGLSSLFFWKVLVKNQVPIPADFVVGVYYPWLDYKWGFAAGVPVKNPITTDVVSFTYPMQMLAVDLIKSGQWPLWNPYILGGTPLLANFQSAPFSPTNFVYFAFDKLTGWSIQIILQHVLAALFTYLLLRRWKVSKLGSILGGAIYAFSGYNLIWSQWNGHTLSAAFIPLILLCQDLWLEKGKVYWGLGVSVALFFQIISGYPQVVIYTAASMLLLWVIRFSRKRQFFLRTAILGFFLVLGMGLSAFQILPGIELLGLSQRAVEPHPFEWAFLPFSKAITVIAPDFFGNHATKNYWGPQDYTSNTGFVGVVAFTLGVFALCLIKIKKEVMFAAALAAVALVFSFASPISIYLWKSGLLGLNAASAHRALILFNLGVGLLAGFGLDKLIASKKAIIWPLLPPGLILFAYGVWAAAFYFLSRGNAQVYEPLIRGIPKYVVALRNLVLPTAAFIITLFVFSVLPRLKGPIKNILVILYFLVGIFELFRFGWKFTPFSPRSIVYPKTPVIDYLQSLEAPVRTTGSTVIPINMRMPYEIESLEGYDAIYPLRISKLIAAVNSGKTGTDPVGRYGTVDNSISQVLSLLNTKYHLAIKENVRGDPDPEGALPKKFMDKKFERVFEDKTVAILEDKEALPRAKMFYQIKVMTDETKALGEILKEDFLDSNKVVFDKDPQIELTDGEEGKSRVSYKLYKETESVIEVETSKSGFLFISDSYYPGWEAYVDASRVELFRANYAFRAVFVPQGKHAIRLSYKPQSFFRGVKITAASAGIILVLLFVGFLAKGRKGFIL</sequence>
<dbReference type="InterPro" id="IPR018580">
    <property type="entry name" value="Uncharacterised_YfhO"/>
</dbReference>
<dbReference type="AlphaFoldDB" id="A0A1F7WLY0"/>
<comment type="caution">
    <text evidence="2">The sequence shown here is derived from an EMBL/GenBank/DDBJ whole genome shotgun (WGS) entry which is preliminary data.</text>
</comment>
<feature type="transmembrane region" description="Helical" evidence="1">
    <location>
        <begin position="332"/>
        <end position="350"/>
    </location>
</feature>
<evidence type="ECO:0000256" key="1">
    <source>
        <dbReference type="SAM" id="Phobius"/>
    </source>
</evidence>
<dbReference type="EMBL" id="MGFJ01000006">
    <property type="protein sequence ID" value="OGM03118.1"/>
    <property type="molecule type" value="Genomic_DNA"/>
</dbReference>
<keyword evidence="1" id="KW-1133">Transmembrane helix</keyword>
<accession>A0A1F7WLY0</accession>
<evidence type="ECO:0008006" key="4">
    <source>
        <dbReference type="Google" id="ProtNLM"/>
    </source>
</evidence>
<reference evidence="2 3" key="1">
    <citation type="journal article" date="2016" name="Nat. Commun.">
        <title>Thousands of microbial genomes shed light on interconnected biogeochemical processes in an aquifer system.</title>
        <authorList>
            <person name="Anantharaman K."/>
            <person name="Brown C.T."/>
            <person name="Hug L.A."/>
            <person name="Sharon I."/>
            <person name="Castelle C.J."/>
            <person name="Probst A.J."/>
            <person name="Thomas B.C."/>
            <person name="Singh A."/>
            <person name="Wilkins M.J."/>
            <person name="Karaoz U."/>
            <person name="Brodie E.L."/>
            <person name="Williams K.H."/>
            <person name="Hubbard S.S."/>
            <person name="Banfield J.F."/>
        </authorList>
    </citation>
    <scope>NUCLEOTIDE SEQUENCE [LARGE SCALE GENOMIC DNA]</scope>
</reference>
<dbReference type="STRING" id="1802471.A2115_03445"/>
<feature type="transmembrane region" description="Helical" evidence="1">
    <location>
        <begin position="788"/>
        <end position="806"/>
    </location>
</feature>
<feature type="transmembrane region" description="Helical" evidence="1">
    <location>
        <begin position="465"/>
        <end position="484"/>
    </location>
</feature>
<feature type="transmembrane region" description="Helical" evidence="1">
    <location>
        <begin position="163"/>
        <end position="182"/>
    </location>
</feature>
<evidence type="ECO:0000313" key="2">
    <source>
        <dbReference type="EMBL" id="OGM03118.1"/>
    </source>
</evidence>
<feature type="transmembrane region" description="Helical" evidence="1">
    <location>
        <begin position="20"/>
        <end position="39"/>
    </location>
</feature>
<feature type="transmembrane region" description="Helical" evidence="1">
    <location>
        <begin position="423"/>
        <end position="445"/>
    </location>
</feature>
<evidence type="ECO:0000313" key="3">
    <source>
        <dbReference type="Proteomes" id="UP000176198"/>
    </source>
</evidence>